<accession>A0ACB8P524</accession>
<name>A0ACB8P524_CITSI</name>
<protein>
    <submittedName>
        <fullName evidence="1">Brefeldin A-inhibited guanine nucleotide-exchange protein 5</fullName>
    </submittedName>
</protein>
<organism evidence="1 2">
    <name type="scientific">Citrus sinensis</name>
    <name type="common">Sweet orange</name>
    <name type="synonym">Citrus aurantium var. sinensis</name>
    <dbReference type="NCBI Taxonomy" id="2711"/>
    <lineage>
        <taxon>Eukaryota</taxon>
        <taxon>Viridiplantae</taxon>
        <taxon>Streptophyta</taxon>
        <taxon>Embryophyta</taxon>
        <taxon>Tracheophyta</taxon>
        <taxon>Spermatophyta</taxon>
        <taxon>Magnoliopsida</taxon>
        <taxon>eudicotyledons</taxon>
        <taxon>Gunneridae</taxon>
        <taxon>Pentapetalae</taxon>
        <taxon>rosids</taxon>
        <taxon>malvids</taxon>
        <taxon>Sapindales</taxon>
        <taxon>Rutaceae</taxon>
        <taxon>Aurantioideae</taxon>
        <taxon>Citrus</taxon>
    </lineage>
</organism>
<proteinExistence type="predicted"/>
<reference evidence="2" key="1">
    <citation type="journal article" date="2023" name="Hortic. Res.">
        <title>A chromosome-level phased genome enabling allele-level studies in sweet orange: a case study on citrus Huanglongbing tolerance.</title>
        <authorList>
            <person name="Wu B."/>
            <person name="Yu Q."/>
            <person name="Deng Z."/>
            <person name="Duan Y."/>
            <person name="Luo F."/>
            <person name="Gmitter F. Jr."/>
        </authorList>
    </citation>
    <scope>NUCLEOTIDE SEQUENCE [LARGE SCALE GENOMIC DNA]</scope>
    <source>
        <strain evidence="2">cv. Valencia</strain>
    </source>
</reference>
<sequence length="1924" mass="213230">MAAGGFVSRAFESMLKECSGKKFPDLQKAIQTYLDNAKEVKPPASSETSEATASAGDGSSIETEAGAAEKGTEAVQLPAEQTEHIGKTVGVSGSVATALANAGHTLEAADAELVLNPLRLAIETKNLKLLESALDCLHKLIAYNHLEGDPGLNGGKNGPLFTDILNMVCGCVDNSSSDSTILQVLKVLLTAVASAKFRAISSKISEVDLLVRWSIVHFKMWDAGIRNKSALALHLVHLHGEPLLGVIRVCYNIALNSKSPINQATSKAMLTQMVSIVVRRMENDQVSTLPTSSGHTETSSADDASRMPEETTLGDKNKDGMTLGDALTQAKDTPIASVEELHNLAGGADIKGLEAVLDKAVHLEDGKKITRGIDLESMSIGQQDALLVFRTLCKMGMKEDSDEVTTKTRILSLELLQIVIFDMVKQGLLEGVSHSFTKNFHFIDSIKAYLSYALLRASVSQSSVIFQYATGIFSVLLLRFRESLKGEIGVFFPLIVLRSLDGSDNNQKTSVLRMIDKVCKDPQMLVDVYVNYDCDLEAPNLFERMVTTLSKIAQGTQNTDPNSVMVSQTTTIKGSSLQCLVNVLKSLVEWERSRRETKKKNENSLSLAEEVNAKESVEIKSRDDVPDNFEKAKAHKSTMEAAISEVLTVSIALQFNRKPVKGVEYLISNKLVDNDPTSVAQFLRNAANLDKAMIGDYLGQHEEFPVAVMHAYVDSMKFSGMKFDTAIRELLKGFRLPGEAQKIDRIMEKFAERYCADNPGLFKNADTAYVLAYSVILLNTDAHNPMVWPKMTKSDFVRMNAVNDAEECASTELLEEIYDSIVKEEIKMKDDVAKSSRQKQEGEERGGLVGILNLALPKQKSSTDTKSESEAIVKQTQAIFRNQGVKRGVFYTSNRIELVRPMVEAVGWPLLAAFSVTMEEGENKPRVALCMEGFKAGIHITQVLGMDTMRYAFLTSLVRFTFLHAPKEMRSKNVEALRTLLALCDTEPDSLQDTWNAVLECVSRLEFITSTPAISATVMLGSNQISKDAVVQSLKELAGKPAEQVFVNSVKLPSDSIVEFFNALCGVSAEELRQTPARVFSLQKLVEISYYNMARIRMVWARIWSVLANHFISAGSHHDEKIAMYAIDSLRQLSMKYLERAELTNFTFQNDILKPFVVLIRNSRSETIRSLIVDCIVQMIKSKVGSIKSGWRSVFMIFTAAADDEVESIVESAFENVEQVILEHFDQVVGDCFMDCVNCLIRFANNKTSHRISLKAIALLRICEDRLAEGLIPGGDLKPIDVETDATFDVTEHFWFPMLAGLSDLTSDPRPEVRSCALEVLFDLLNERGSKFSTSFWESIFHRVLFPIFDHVRHAGKESLISSEDEWFRETSIHSLQLLCNLFNTFYKEVCFMLPPLLSLLLDCAKKPDQSVVSISLGALVHLIEVGGHQFSESDWDTLLKSIRDASYTTQPLELLNENLKNVTVVIRDSEVGAGEADNNQFGVSDNGKVSTLSSPTIGADGTPRNLNTPFSLDHNQEAGLHLDGSEGVPSPSGRAQKTTEAFQRNQSIGQKIMGNMMDNRFLRSFTSKSKSQVPDASIPSSSPKDSGCGVLMLIFTSQKAACHLNCSVPELPDAVEPDAKDEEESPIWATIRGKCITQLLLLSAIDSIQRKYWGKLKAPQKIAIMDILLSLLEFSASYNSYSNLRMRMHHIPAERPPLNLLRQELAGTSIYLDILQKTTSRFNGNGEEIPKSNGSQGVDTTLDDNTSSCITHFDEKLVGIAEEKLVSFCEQVLREASDLQSSVGETTNMHIHRVLELRSPIIVKVLKGMCLMNNQIFRRHLRDFYPLLVRLICCDQHTSVPYFCQKVQLCNCFCSIFALQKRQYIYYSDDRPLGGKEKPVGGEEEPKYSESTLSFCDLYISAEGKSSKSLDDKFYNEPAAPVW</sequence>
<evidence type="ECO:0000313" key="2">
    <source>
        <dbReference type="Proteomes" id="UP000829398"/>
    </source>
</evidence>
<evidence type="ECO:0000313" key="1">
    <source>
        <dbReference type="EMBL" id="KAH9804919.1"/>
    </source>
</evidence>
<dbReference type="EMBL" id="CM039170">
    <property type="protein sequence ID" value="KAH9804919.1"/>
    <property type="molecule type" value="Genomic_DNA"/>
</dbReference>
<gene>
    <name evidence="1" type="ORF">KPL71_002269</name>
</gene>
<dbReference type="Proteomes" id="UP000829398">
    <property type="component" value="Chromosome 1"/>
</dbReference>
<keyword evidence="2" id="KW-1185">Reference proteome</keyword>
<comment type="caution">
    <text evidence="1">The sequence shown here is derived from an EMBL/GenBank/DDBJ whole genome shotgun (WGS) entry which is preliminary data.</text>
</comment>